<reference evidence="1" key="1">
    <citation type="submission" date="2017-05" db="UniProtKB">
        <authorList>
            <consortium name="EnsemblMetazoa"/>
        </authorList>
    </citation>
    <scope>IDENTIFICATION</scope>
</reference>
<dbReference type="SUPFAM" id="SSF48403">
    <property type="entry name" value="Ankyrin repeat"/>
    <property type="match status" value="1"/>
</dbReference>
<organism evidence="1">
    <name type="scientific">Amphimedon queenslandica</name>
    <name type="common">Sponge</name>
    <dbReference type="NCBI Taxonomy" id="400682"/>
    <lineage>
        <taxon>Eukaryota</taxon>
        <taxon>Metazoa</taxon>
        <taxon>Porifera</taxon>
        <taxon>Demospongiae</taxon>
        <taxon>Heteroscleromorpha</taxon>
        <taxon>Haplosclerida</taxon>
        <taxon>Niphatidae</taxon>
        <taxon>Amphimedon</taxon>
    </lineage>
</organism>
<accession>A0A1X7ST73</accession>
<dbReference type="AlphaFoldDB" id="A0A1X7ST73"/>
<dbReference type="InParanoid" id="A0A1X7ST73"/>
<name>A0A1X7ST73_AMPQE</name>
<sequence>MLLEKGADVTASDNHGWTALYWAEGLGHSDTATLLRVHSESDCSWEGPLWEVPLYVAIAYSV</sequence>
<evidence type="ECO:0000313" key="1">
    <source>
        <dbReference type="EnsemblMetazoa" id="Aqu2.1.05276_001"/>
    </source>
</evidence>
<proteinExistence type="predicted"/>
<dbReference type="Gene3D" id="1.25.40.20">
    <property type="entry name" value="Ankyrin repeat-containing domain"/>
    <property type="match status" value="1"/>
</dbReference>
<dbReference type="InterPro" id="IPR036770">
    <property type="entry name" value="Ankyrin_rpt-contain_sf"/>
</dbReference>
<dbReference type="EnsemblMetazoa" id="Aqu2.1.05276_001">
    <property type="protein sequence ID" value="Aqu2.1.05276_001"/>
    <property type="gene ID" value="Aqu2.1.05276"/>
</dbReference>
<protein>
    <submittedName>
        <fullName evidence="1">Uncharacterized protein</fullName>
    </submittedName>
</protein>